<keyword evidence="11" id="KW-0472">Membrane</keyword>
<evidence type="ECO:0000259" key="12">
    <source>
        <dbReference type="Pfam" id="PF02518"/>
    </source>
</evidence>
<dbReference type="Proteomes" id="UP000818266">
    <property type="component" value="Unassembled WGS sequence"/>
</dbReference>
<keyword evidence="11" id="KW-0812">Transmembrane</keyword>
<keyword evidence="16" id="KW-1185">Reference proteome</keyword>
<feature type="domain" description="Signal transduction histidine kinase subgroup 3 dimerisation and phosphoacceptor" evidence="13">
    <location>
        <begin position="226"/>
        <end position="289"/>
    </location>
</feature>
<dbReference type="CDD" id="cd16917">
    <property type="entry name" value="HATPase_UhpB-NarQ-NarX-like"/>
    <property type="match status" value="1"/>
</dbReference>
<proteinExistence type="predicted"/>
<dbReference type="GO" id="GO:0005524">
    <property type="term" value="F:ATP binding"/>
    <property type="evidence" value="ECO:0007669"/>
    <property type="project" value="UniProtKB-KW"/>
</dbReference>
<evidence type="ECO:0000259" key="13">
    <source>
        <dbReference type="Pfam" id="PF07730"/>
    </source>
</evidence>
<dbReference type="InterPro" id="IPR050482">
    <property type="entry name" value="Sensor_HK_TwoCompSys"/>
</dbReference>
<evidence type="ECO:0000256" key="1">
    <source>
        <dbReference type="ARBA" id="ARBA00000085"/>
    </source>
</evidence>
<dbReference type="SUPFAM" id="SSF55874">
    <property type="entry name" value="ATPase domain of HSP90 chaperone/DNA topoisomerase II/histidine kinase"/>
    <property type="match status" value="1"/>
</dbReference>
<reference evidence="15 16" key="1">
    <citation type="submission" date="2019-06" db="EMBL/GenBank/DDBJ databases">
        <authorList>
            <person name="De-Chao Zhang Q."/>
        </authorList>
    </citation>
    <scope>NUCLEOTIDE SEQUENCE [LARGE SCALE GENOMIC DNA]</scope>
    <source>
        <strain evidence="15 16">KN1116</strain>
    </source>
</reference>
<feature type="transmembrane region" description="Helical" evidence="11">
    <location>
        <begin position="104"/>
        <end position="121"/>
    </location>
</feature>
<keyword evidence="4" id="KW-0808">Transferase</keyword>
<dbReference type="PANTHER" id="PTHR24421:SF10">
    <property type="entry name" value="NITRATE_NITRITE SENSOR PROTEIN NARQ"/>
    <property type="match status" value="1"/>
</dbReference>
<accession>A0A9E5JMR5</accession>
<evidence type="ECO:0000313" key="16">
    <source>
        <dbReference type="Proteomes" id="UP000818266"/>
    </source>
</evidence>
<sequence>MIAETRPPSTVDADGNWVRPTPGVAGMRTDGLLALGIAVGASLAILLYASAEFFDEPPVLWQAALVVLGISGPLVWRRVAPITVTVVISIVYVCALYNKVPEVLFSNIALFMAMYSIGAWSSSRRHALVARIVVVVGMFGWLFWEITRAAFDTSLAPEDSGIGLIAPGVAIGLISIVTNILYFAGAWAFGDRAWSAARERAELEARTHELEAERELTAAQAVTLDRVRIARELHDVVAHHVSVMGIQAGAARRALGADAPAPAISALGSVETSARDAVDELHRLVTTLRGIGGEGDATDGPSTRGTAQLEALLDDVRAAGRTADFTIVGDRQPLSPVIDTTLYRVAQEAVTNSLKHAGATATMDVRLRFSPERVELEVADTGHGARSAQTTTSASGGLGQIGMRERLAAIGGALEAGPRKRGGYLVRATVPLLVTEQVGS</sequence>
<evidence type="ECO:0000256" key="11">
    <source>
        <dbReference type="SAM" id="Phobius"/>
    </source>
</evidence>
<keyword evidence="9" id="KW-0175">Coiled coil</keyword>
<evidence type="ECO:0000313" key="15">
    <source>
        <dbReference type="EMBL" id="NHF63490.1"/>
    </source>
</evidence>
<dbReference type="GO" id="GO:0046983">
    <property type="term" value="F:protein dimerization activity"/>
    <property type="evidence" value="ECO:0007669"/>
    <property type="project" value="InterPro"/>
</dbReference>
<feature type="transmembrane region" description="Helical" evidence="11">
    <location>
        <begin position="81"/>
        <end position="98"/>
    </location>
</feature>
<dbReference type="Gene3D" id="1.20.5.1930">
    <property type="match status" value="1"/>
</dbReference>
<evidence type="ECO:0000256" key="9">
    <source>
        <dbReference type="SAM" id="Coils"/>
    </source>
</evidence>
<evidence type="ECO:0000256" key="4">
    <source>
        <dbReference type="ARBA" id="ARBA00022679"/>
    </source>
</evidence>
<dbReference type="Pfam" id="PF07730">
    <property type="entry name" value="HisKA_3"/>
    <property type="match status" value="1"/>
</dbReference>
<feature type="transmembrane region" description="Helical" evidence="11">
    <location>
        <begin position="32"/>
        <end position="53"/>
    </location>
</feature>
<dbReference type="GO" id="GO:0016020">
    <property type="term" value="C:membrane"/>
    <property type="evidence" value="ECO:0007669"/>
    <property type="project" value="InterPro"/>
</dbReference>
<dbReference type="Pfam" id="PF23539">
    <property type="entry name" value="DUF7134"/>
    <property type="match status" value="1"/>
</dbReference>
<comment type="catalytic activity">
    <reaction evidence="1">
        <text>ATP + protein L-histidine = ADP + protein N-phospho-L-histidine.</text>
        <dbReference type="EC" id="2.7.13.3"/>
    </reaction>
</comment>
<evidence type="ECO:0000256" key="6">
    <source>
        <dbReference type="ARBA" id="ARBA00022777"/>
    </source>
</evidence>
<feature type="transmembrane region" description="Helical" evidence="11">
    <location>
        <begin position="164"/>
        <end position="190"/>
    </location>
</feature>
<evidence type="ECO:0000259" key="14">
    <source>
        <dbReference type="Pfam" id="PF23539"/>
    </source>
</evidence>
<evidence type="ECO:0000256" key="10">
    <source>
        <dbReference type="SAM" id="MobiDB-lite"/>
    </source>
</evidence>
<keyword evidence="11" id="KW-1133">Transmembrane helix</keyword>
<dbReference type="PANTHER" id="PTHR24421">
    <property type="entry name" value="NITRATE/NITRITE SENSOR PROTEIN NARX-RELATED"/>
    <property type="match status" value="1"/>
</dbReference>
<name>A0A9E5JMR5_9MICO</name>
<dbReference type="Pfam" id="PF02518">
    <property type="entry name" value="HATPase_c"/>
    <property type="match status" value="1"/>
</dbReference>
<dbReference type="InterPro" id="IPR003594">
    <property type="entry name" value="HATPase_dom"/>
</dbReference>
<dbReference type="InterPro" id="IPR036890">
    <property type="entry name" value="HATPase_C_sf"/>
</dbReference>
<feature type="transmembrane region" description="Helical" evidence="11">
    <location>
        <begin position="128"/>
        <end position="144"/>
    </location>
</feature>
<keyword evidence="5" id="KW-0547">Nucleotide-binding</keyword>
<keyword evidence="3" id="KW-0597">Phosphoprotein</keyword>
<evidence type="ECO:0000256" key="2">
    <source>
        <dbReference type="ARBA" id="ARBA00012438"/>
    </source>
</evidence>
<gene>
    <name evidence="15" type="ORF">FK219_009605</name>
</gene>
<dbReference type="OrthoDB" id="227596at2"/>
<evidence type="ECO:0000256" key="3">
    <source>
        <dbReference type="ARBA" id="ARBA00022553"/>
    </source>
</evidence>
<evidence type="ECO:0000256" key="5">
    <source>
        <dbReference type="ARBA" id="ARBA00022741"/>
    </source>
</evidence>
<evidence type="ECO:0000256" key="7">
    <source>
        <dbReference type="ARBA" id="ARBA00022840"/>
    </source>
</evidence>
<organism evidence="15 16">
    <name type="scientific">Microcella pacifica</name>
    <dbReference type="NCBI Taxonomy" id="2591847"/>
    <lineage>
        <taxon>Bacteria</taxon>
        <taxon>Bacillati</taxon>
        <taxon>Actinomycetota</taxon>
        <taxon>Actinomycetes</taxon>
        <taxon>Micrococcales</taxon>
        <taxon>Microbacteriaceae</taxon>
        <taxon>Microcella</taxon>
    </lineage>
</organism>
<comment type="caution">
    <text evidence="15">The sequence shown here is derived from an EMBL/GenBank/DDBJ whole genome shotgun (WGS) entry which is preliminary data.</text>
</comment>
<dbReference type="Gene3D" id="3.30.565.10">
    <property type="entry name" value="Histidine kinase-like ATPase, C-terminal domain"/>
    <property type="match status" value="1"/>
</dbReference>
<keyword evidence="6 15" id="KW-0418">Kinase</keyword>
<keyword evidence="8" id="KW-0902">Two-component regulatory system</keyword>
<dbReference type="InterPro" id="IPR055558">
    <property type="entry name" value="DUF7134"/>
</dbReference>
<feature type="region of interest" description="Disordered" evidence="10">
    <location>
        <begin position="379"/>
        <end position="398"/>
    </location>
</feature>
<dbReference type="AlphaFoldDB" id="A0A9E5JMR5"/>
<protein>
    <recommendedName>
        <fullName evidence="2">histidine kinase</fullName>
        <ecNumber evidence="2">2.7.13.3</ecNumber>
    </recommendedName>
</protein>
<feature type="coiled-coil region" evidence="9">
    <location>
        <begin position="193"/>
        <end position="220"/>
    </location>
</feature>
<feature type="domain" description="Histidine kinase/HSP90-like ATPase" evidence="12">
    <location>
        <begin position="340"/>
        <end position="432"/>
    </location>
</feature>
<keyword evidence="7" id="KW-0067">ATP-binding</keyword>
<dbReference type="EC" id="2.7.13.3" evidence="2"/>
<dbReference type="InterPro" id="IPR011712">
    <property type="entry name" value="Sig_transdc_His_kin_sub3_dim/P"/>
</dbReference>
<feature type="domain" description="DUF7134" evidence="14">
    <location>
        <begin position="31"/>
        <end position="192"/>
    </location>
</feature>
<evidence type="ECO:0000256" key="8">
    <source>
        <dbReference type="ARBA" id="ARBA00023012"/>
    </source>
</evidence>
<dbReference type="RefSeq" id="WP_152583887.1">
    <property type="nucleotide sequence ID" value="NZ_VIKT02000015.1"/>
</dbReference>
<reference evidence="15 16" key="2">
    <citation type="submission" date="2020-03" db="EMBL/GenBank/DDBJ databases">
        <title>Chryseoglobus sp. isolated from a deep-sea seamount.</title>
        <authorList>
            <person name="Zhang D.-C."/>
        </authorList>
    </citation>
    <scope>NUCLEOTIDE SEQUENCE [LARGE SCALE GENOMIC DNA]</scope>
    <source>
        <strain evidence="15 16">KN1116</strain>
    </source>
</reference>
<dbReference type="EMBL" id="VIKT02000015">
    <property type="protein sequence ID" value="NHF63490.1"/>
    <property type="molecule type" value="Genomic_DNA"/>
</dbReference>
<dbReference type="GO" id="GO:0000155">
    <property type="term" value="F:phosphorelay sensor kinase activity"/>
    <property type="evidence" value="ECO:0007669"/>
    <property type="project" value="InterPro"/>
</dbReference>